<sequence>MTSTAANNRPFGADARLGDPYAASEEERLARLQDLLQGVPHVMDILMAVLDVSLPDAWLVSGGIYQTVWNILTNRPLFHGIKDFDVIYFDGTDLSYAAEDSVISKVNAALPQLTNLLEVRNQARVHLWYEERFGRPYRPLDCSMDALTTYAARTHAVAARLGPDGGIVLHAPFGLANLFGMRLVPNHALNNRETYEEKAERMKRLWPELEIVPWTATG</sequence>
<dbReference type="AlphaFoldDB" id="A0A939E9Z2"/>
<evidence type="ECO:0000313" key="2">
    <source>
        <dbReference type="Proteomes" id="UP000664096"/>
    </source>
</evidence>
<organism evidence="1 2">
    <name type="scientific">Roseibium aggregatum</name>
    <dbReference type="NCBI Taxonomy" id="187304"/>
    <lineage>
        <taxon>Bacteria</taxon>
        <taxon>Pseudomonadati</taxon>
        <taxon>Pseudomonadota</taxon>
        <taxon>Alphaproteobacteria</taxon>
        <taxon>Hyphomicrobiales</taxon>
        <taxon>Stappiaceae</taxon>
        <taxon>Roseibium</taxon>
    </lineage>
</organism>
<dbReference type="PANTHER" id="PTHR39166:SF1">
    <property type="entry name" value="BLL1166 PROTEIN"/>
    <property type="match status" value="1"/>
</dbReference>
<proteinExistence type="predicted"/>
<dbReference type="PANTHER" id="PTHR39166">
    <property type="entry name" value="BLL1166 PROTEIN"/>
    <property type="match status" value="1"/>
</dbReference>
<gene>
    <name evidence="1" type="ORF">JF539_00445</name>
</gene>
<dbReference type="Proteomes" id="UP000664096">
    <property type="component" value="Unassembled WGS sequence"/>
</dbReference>
<name>A0A939E9Z2_9HYPH</name>
<evidence type="ECO:0000313" key="1">
    <source>
        <dbReference type="EMBL" id="MBN9668782.1"/>
    </source>
</evidence>
<comment type="caution">
    <text evidence="1">The sequence shown here is derived from an EMBL/GenBank/DDBJ whole genome shotgun (WGS) entry which is preliminary data.</text>
</comment>
<protein>
    <submittedName>
        <fullName evidence="1">Nucleotidyltransferase family protein</fullName>
    </submittedName>
</protein>
<reference evidence="1" key="1">
    <citation type="submission" date="2020-12" db="EMBL/GenBank/DDBJ databases">
        <title>Oil enriched cultivation method for isolating marine PHA-producing bacteria.</title>
        <authorList>
            <person name="Zheng W."/>
            <person name="Yu S."/>
            <person name="Huang Y."/>
        </authorList>
    </citation>
    <scope>NUCLEOTIDE SEQUENCE</scope>
    <source>
        <strain evidence="1">SY-2-12</strain>
    </source>
</reference>
<accession>A0A939E9Z2</accession>
<dbReference type="RefSeq" id="WP_207138009.1">
    <property type="nucleotide sequence ID" value="NZ_JAEKJZ010000001.1"/>
</dbReference>
<dbReference type="Pfam" id="PF06042">
    <property type="entry name" value="NTP_transf_6"/>
    <property type="match status" value="1"/>
</dbReference>
<dbReference type="EMBL" id="JAEKJZ010000001">
    <property type="protein sequence ID" value="MBN9668782.1"/>
    <property type="molecule type" value="Genomic_DNA"/>
</dbReference>
<dbReference type="InterPro" id="IPR009267">
    <property type="entry name" value="NTP_transf_6"/>
</dbReference>